<dbReference type="InterPro" id="IPR039156">
    <property type="entry name" value="PHAF1/BROMI"/>
</dbReference>
<evidence type="ECO:0000256" key="2">
    <source>
        <dbReference type="SAM" id="MobiDB-lite"/>
    </source>
</evidence>
<dbReference type="EMBL" id="MU005961">
    <property type="protein sequence ID" value="KAF2863339.1"/>
    <property type="molecule type" value="Genomic_DNA"/>
</dbReference>
<protein>
    <submittedName>
        <fullName evidence="3">UPF0183-domain-containing protein</fullName>
    </submittedName>
</protein>
<name>A0A6A7C8E3_9PEZI</name>
<dbReference type="PANTHER" id="PTHR13465:SF2">
    <property type="entry name" value="PHAGOSOME ASSEMBLY FACTOR 1"/>
    <property type="match status" value="1"/>
</dbReference>
<proteinExistence type="inferred from homology"/>
<evidence type="ECO:0000313" key="4">
    <source>
        <dbReference type="Proteomes" id="UP000799421"/>
    </source>
</evidence>
<accession>A0A6A7C8E3</accession>
<comment type="similarity">
    <text evidence="1">Belongs to the PHAF1 family.</text>
</comment>
<dbReference type="Proteomes" id="UP000799421">
    <property type="component" value="Unassembled WGS sequence"/>
</dbReference>
<gene>
    <name evidence="3" type="ORF">K470DRAFT_268156</name>
</gene>
<feature type="compositionally biased region" description="Basic and acidic residues" evidence="2">
    <location>
        <begin position="270"/>
        <end position="284"/>
    </location>
</feature>
<feature type="region of interest" description="Disordered" evidence="2">
    <location>
        <begin position="263"/>
        <end position="310"/>
    </location>
</feature>
<dbReference type="InterPro" id="IPR005373">
    <property type="entry name" value="PHAF1"/>
</dbReference>
<feature type="compositionally biased region" description="Polar residues" evidence="2">
    <location>
        <begin position="299"/>
        <end position="309"/>
    </location>
</feature>
<dbReference type="Pfam" id="PF03676">
    <property type="entry name" value="PHAF1"/>
    <property type="match status" value="2"/>
</dbReference>
<evidence type="ECO:0000256" key="1">
    <source>
        <dbReference type="ARBA" id="ARBA00024339"/>
    </source>
</evidence>
<reference evidence="3" key="1">
    <citation type="journal article" date="2020" name="Stud. Mycol.">
        <title>101 Dothideomycetes genomes: a test case for predicting lifestyles and emergence of pathogens.</title>
        <authorList>
            <person name="Haridas S."/>
            <person name="Albert R."/>
            <person name="Binder M."/>
            <person name="Bloem J."/>
            <person name="Labutti K."/>
            <person name="Salamov A."/>
            <person name="Andreopoulos B."/>
            <person name="Baker S."/>
            <person name="Barry K."/>
            <person name="Bills G."/>
            <person name="Bluhm B."/>
            <person name="Cannon C."/>
            <person name="Castanera R."/>
            <person name="Culley D."/>
            <person name="Daum C."/>
            <person name="Ezra D."/>
            <person name="Gonzalez J."/>
            <person name="Henrissat B."/>
            <person name="Kuo A."/>
            <person name="Liang C."/>
            <person name="Lipzen A."/>
            <person name="Lutzoni F."/>
            <person name="Magnuson J."/>
            <person name="Mondo S."/>
            <person name="Nolan M."/>
            <person name="Ohm R."/>
            <person name="Pangilinan J."/>
            <person name="Park H.-J."/>
            <person name="Ramirez L."/>
            <person name="Alfaro M."/>
            <person name="Sun H."/>
            <person name="Tritt A."/>
            <person name="Yoshinaga Y."/>
            <person name="Zwiers L.-H."/>
            <person name="Turgeon B."/>
            <person name="Goodwin S."/>
            <person name="Spatafora J."/>
            <person name="Crous P."/>
            <person name="Grigoriev I."/>
        </authorList>
    </citation>
    <scope>NUCLEOTIDE SEQUENCE</scope>
    <source>
        <strain evidence="3">CBS 480.64</strain>
    </source>
</reference>
<sequence>MAEDQLVTTSASFPILPGASLGPFVLGANLRDVLTIAKSDKSKFPKLEVYYSSVKPLTTVVVVSLPSNGLRLQFDGPNQLLRLIEVTELDKIKLLYKGSELLKTSSGVVQSKGPPFRKVYSLFGPSYPGEYLPPSDGSGIGTYVLSWQGVAFNFPLQHSAWSPKKDHVALLSSNIAPPASNMALFEGSSWAEARRDLFTKPIQGPRSYSSVRENKDCLPGEIEKAQVDLTNGTITLVRYAPHGAFTIVPQQTTPQDLITELGAPETTHAPQERTAKSEREDSKPRTRSISAGRPHIGSVPSSYSSTGTETFDADFDNLNLEPDPADRAARDRWWNYYNHGMDILVGLPSGNTMSNGENDSHATPLSQSPHAVVLRVVIHGNVPGSYTFNRHRRLRWTFTLPEGQITSEQNFDRHVKPHLVQYFANGREEAEMMRGKVVNRTWSVNEPTDSSFFLLEGDQDITEEDSNNEQWLGNTKLYAFATRLQVEVLANSCIAALTVS</sequence>
<dbReference type="GO" id="GO:0005802">
    <property type="term" value="C:trans-Golgi network"/>
    <property type="evidence" value="ECO:0007669"/>
    <property type="project" value="TreeGrafter"/>
</dbReference>
<keyword evidence="4" id="KW-1185">Reference proteome</keyword>
<organism evidence="3 4">
    <name type="scientific">Piedraia hortae CBS 480.64</name>
    <dbReference type="NCBI Taxonomy" id="1314780"/>
    <lineage>
        <taxon>Eukaryota</taxon>
        <taxon>Fungi</taxon>
        <taxon>Dikarya</taxon>
        <taxon>Ascomycota</taxon>
        <taxon>Pezizomycotina</taxon>
        <taxon>Dothideomycetes</taxon>
        <taxon>Dothideomycetidae</taxon>
        <taxon>Capnodiales</taxon>
        <taxon>Piedraiaceae</taxon>
        <taxon>Piedraia</taxon>
    </lineage>
</organism>
<dbReference type="OrthoDB" id="411211at2759"/>
<dbReference type="PANTHER" id="PTHR13465">
    <property type="entry name" value="UPF0183 PROTEIN"/>
    <property type="match status" value="1"/>
</dbReference>
<dbReference type="AlphaFoldDB" id="A0A6A7C8E3"/>
<dbReference type="GO" id="GO:0043001">
    <property type="term" value="P:Golgi to plasma membrane protein transport"/>
    <property type="evidence" value="ECO:0007669"/>
    <property type="project" value="TreeGrafter"/>
</dbReference>
<evidence type="ECO:0000313" key="3">
    <source>
        <dbReference type="EMBL" id="KAF2863339.1"/>
    </source>
</evidence>